<name>A0AAI8YHW1_9PEZI</name>
<sequence length="279" mass="32120">MSISNAAGYAEAHYHRCLEHLIFLYVSNERKFLKFGLDPTRARTKRLNEWLKSHVKNAEFACDVEKSMTQIDDYIKTRRPPSSEGGIAQTARPFALHNWNGDSYIVPFDEQVTALRLLHWNIATSWHPKDINFLASQNVEEKNWYHDWSRLEPVSGTWAEYQESHSNSPLTDLEDPDRVAKPWVLVEEVASSISDPGPDILGLHEADPDKTHWMHTDHVKRFMIALVDGIMNSGTWRSLGLSPGTSADLQVIFALKVWEILKYRGMPSNTLMDTLWNYR</sequence>
<reference evidence="1" key="1">
    <citation type="submission" date="2023-10" db="EMBL/GenBank/DDBJ databases">
        <authorList>
            <person name="Hackl T."/>
        </authorList>
    </citation>
    <scope>NUCLEOTIDE SEQUENCE</scope>
</reference>
<keyword evidence="2" id="KW-1185">Reference proteome</keyword>
<dbReference type="EMBL" id="CAUWAG010000007">
    <property type="protein sequence ID" value="CAJ2505354.1"/>
    <property type="molecule type" value="Genomic_DNA"/>
</dbReference>
<accession>A0AAI8YHW1</accession>
<comment type="caution">
    <text evidence="1">The sequence shown here is derived from an EMBL/GenBank/DDBJ whole genome shotgun (WGS) entry which is preliminary data.</text>
</comment>
<evidence type="ECO:0000313" key="1">
    <source>
        <dbReference type="EMBL" id="CAJ2505354.1"/>
    </source>
</evidence>
<proteinExistence type="predicted"/>
<dbReference type="Proteomes" id="UP001295740">
    <property type="component" value="Unassembled WGS sequence"/>
</dbReference>
<dbReference type="AlphaFoldDB" id="A0AAI8YHW1"/>
<organism evidence="1 2">
    <name type="scientific">Anthostomella pinea</name>
    <dbReference type="NCBI Taxonomy" id="933095"/>
    <lineage>
        <taxon>Eukaryota</taxon>
        <taxon>Fungi</taxon>
        <taxon>Dikarya</taxon>
        <taxon>Ascomycota</taxon>
        <taxon>Pezizomycotina</taxon>
        <taxon>Sordariomycetes</taxon>
        <taxon>Xylariomycetidae</taxon>
        <taxon>Xylariales</taxon>
        <taxon>Xylariaceae</taxon>
        <taxon>Anthostomella</taxon>
    </lineage>
</organism>
<gene>
    <name evidence="1" type="ORF">KHLLAP_LOCUS5822</name>
</gene>
<protein>
    <submittedName>
        <fullName evidence="1">Uu.00g127480.m01.CDS01</fullName>
    </submittedName>
</protein>
<evidence type="ECO:0000313" key="2">
    <source>
        <dbReference type="Proteomes" id="UP001295740"/>
    </source>
</evidence>